<dbReference type="Proteomes" id="UP000252733">
    <property type="component" value="Unassembled WGS sequence"/>
</dbReference>
<proteinExistence type="inferred from homology"/>
<evidence type="ECO:0000259" key="13">
    <source>
        <dbReference type="Pfam" id="PF07715"/>
    </source>
</evidence>
<dbReference type="PROSITE" id="PS52016">
    <property type="entry name" value="TONB_DEPENDENT_REC_3"/>
    <property type="match status" value="1"/>
</dbReference>
<dbReference type="InterPro" id="IPR012910">
    <property type="entry name" value="Plug_dom"/>
</dbReference>
<evidence type="ECO:0000256" key="9">
    <source>
        <dbReference type="RuleBase" id="RU003357"/>
    </source>
</evidence>
<sequence length="1076" mass="119500">MRKKLFFKTLFVLGLLVFISFSGRAQQQTSVRGTVTDNYGDPLPGVNIIIKGTTTGTVSDIDGNYSLDVSDVQNTVLVFRFIGFSDQEIEVNGRSVIDVTMEESSIGLDEVVAIGYGTVRKRDLTGSVSSVSGDNLQDIPVSSTAQAITGRLAGVQITTTEGSPDAEIKIRVRGGGSITQDNSPLYIVDGFPVSSISDIAPSDIESIDVLKDASSTAIYGARGANGVIIITTKDGVAGKTTVNYNMYYGVKKIAKTLDVLDPYEYALWQYELGGESGNTARNFQRYYGVFGDLELYKAQSGTNWQDELFGREAITQYHNVSVTGGSEKTKYNLSMTRTDDEGIMLGAGYLRNNINFKINSEITDRLTVDFNTRFSDTNVTGAGTSTEGSSSNSRLKHAVKYAPVRGLQDFLAAVDFDTDMEAASQLYNPVDVVNDDYRNSDRRSINFNAGIGYEIIDGLTLKSDWGVEFENRRDDRFYGPSTSQSKNTSGGTPMVTIDTSERLRQRVANTISYAKDDVLPGHNINLLLGQEIYTYNSKSLDMESRFFPSDVTVDAALAMMNLGTPQPTESFESPEDRISSYFGRLNYNFLNKFLLSVTMRADGSSKFAEGNRWGYFPSVAGAWRISDEPFVSGIDFLSNLKLRLSYGTAGNNRIGDDMWKMVYTTNDDDKPYFVDEDLQNQLVPGSTIANPDLKWETTYTRNAGLDFGFFNNRIDGSFDAYYNTTKDLLIRANIPSNTGFNYQMQNIGETSNQGVELALNGRIIQQRDFTLSASFNIAFNINNVEKLGDVKMSLQSSEWYGSSSGPTGDYLLKEGEPVGQMWGYVTDGMYKYSDFNYDPVTESYSLKEGVPDNSTLIGARFFGPGTLKFKDLGGEGDAINPEDDRTIIGNANPDHTGGFNLQATYKGFDFSAFFNWVYGNDVYNANKLEFTSFPDTRLYGNLLSSMNWEDRFSIVHPETGDFVYSPEGLQMLNQNVEIWHPMMSRVVLHSWAIEDGSFLRLNNVTLGYTLPENLTSRFFVDKLRFYVTGYNLWTLTNYTGYDPEVDTRRSTPLTPGVDYSAYPRSRSIIAGVNLTF</sequence>
<dbReference type="InterPro" id="IPR000531">
    <property type="entry name" value="Beta-barrel_TonB"/>
</dbReference>
<keyword evidence="6 8" id="KW-0472">Membrane</keyword>
<dbReference type="Gene3D" id="2.170.130.10">
    <property type="entry name" value="TonB-dependent receptor, plug domain"/>
    <property type="match status" value="1"/>
</dbReference>
<dbReference type="GO" id="GO:0009279">
    <property type="term" value="C:cell outer membrane"/>
    <property type="evidence" value="ECO:0007669"/>
    <property type="project" value="UniProtKB-SubCell"/>
</dbReference>
<dbReference type="Pfam" id="PF07715">
    <property type="entry name" value="Plug"/>
    <property type="match status" value="1"/>
</dbReference>
<keyword evidence="11" id="KW-0732">Signal</keyword>
<dbReference type="FunFam" id="2.170.130.10:FF:000008">
    <property type="entry name" value="SusC/RagA family TonB-linked outer membrane protein"/>
    <property type="match status" value="1"/>
</dbReference>
<feature type="chain" id="PRO_5030056634" evidence="11">
    <location>
        <begin position="26"/>
        <end position="1076"/>
    </location>
</feature>
<keyword evidence="5 9" id="KW-0798">TonB box</keyword>
<evidence type="ECO:0000256" key="11">
    <source>
        <dbReference type="SAM" id="SignalP"/>
    </source>
</evidence>
<name>A0A2T0XFW3_9BACT</name>
<dbReference type="AlphaFoldDB" id="A0A2T0XFW3"/>
<feature type="signal peptide" evidence="11">
    <location>
        <begin position="1"/>
        <end position="25"/>
    </location>
</feature>
<dbReference type="InterPro" id="IPR037066">
    <property type="entry name" value="Plug_dom_sf"/>
</dbReference>
<dbReference type="Gene3D" id="2.40.170.20">
    <property type="entry name" value="TonB-dependent receptor, beta-barrel domain"/>
    <property type="match status" value="1"/>
</dbReference>
<evidence type="ECO:0000256" key="3">
    <source>
        <dbReference type="ARBA" id="ARBA00022452"/>
    </source>
</evidence>
<keyword evidence="3 8" id="KW-1134">Transmembrane beta strand</keyword>
<dbReference type="SUPFAM" id="SSF56935">
    <property type="entry name" value="Porins"/>
    <property type="match status" value="1"/>
</dbReference>
<dbReference type="Pfam" id="PF13715">
    <property type="entry name" value="CarbopepD_reg_2"/>
    <property type="match status" value="1"/>
</dbReference>
<feature type="region of interest" description="Disordered" evidence="10">
    <location>
        <begin position="476"/>
        <end position="495"/>
    </location>
</feature>
<dbReference type="RefSeq" id="WP_106153643.1">
    <property type="nucleotide sequence ID" value="NZ_PVTS01000011.1"/>
</dbReference>
<reference evidence="14 15" key="1">
    <citation type="submission" date="2018-07" db="EMBL/GenBank/DDBJ databases">
        <title>Freshwater and sediment microbial communities from various areas in North America, analyzing microbe dynamics in response to fracking.</title>
        <authorList>
            <person name="Lamendella R."/>
        </authorList>
    </citation>
    <scope>NUCLEOTIDE SEQUENCE [LARGE SCALE GENOMIC DNA]</scope>
    <source>
        <strain evidence="14 15">160A</strain>
    </source>
</reference>
<keyword evidence="4 8" id="KW-0812">Transmembrane</keyword>
<evidence type="ECO:0000256" key="7">
    <source>
        <dbReference type="ARBA" id="ARBA00023237"/>
    </source>
</evidence>
<feature type="domain" description="TonB-dependent receptor-like beta-barrel" evidence="12">
    <location>
        <begin position="389"/>
        <end position="836"/>
    </location>
</feature>
<evidence type="ECO:0000256" key="2">
    <source>
        <dbReference type="ARBA" id="ARBA00022448"/>
    </source>
</evidence>
<dbReference type="SUPFAM" id="SSF49464">
    <property type="entry name" value="Carboxypeptidase regulatory domain-like"/>
    <property type="match status" value="1"/>
</dbReference>
<evidence type="ECO:0000259" key="12">
    <source>
        <dbReference type="Pfam" id="PF00593"/>
    </source>
</evidence>
<evidence type="ECO:0000256" key="10">
    <source>
        <dbReference type="SAM" id="MobiDB-lite"/>
    </source>
</evidence>
<dbReference type="InterPro" id="IPR036942">
    <property type="entry name" value="Beta-barrel_TonB_sf"/>
</dbReference>
<evidence type="ECO:0000256" key="1">
    <source>
        <dbReference type="ARBA" id="ARBA00004571"/>
    </source>
</evidence>
<evidence type="ECO:0000313" key="14">
    <source>
        <dbReference type="EMBL" id="RCW32511.1"/>
    </source>
</evidence>
<dbReference type="InterPro" id="IPR023997">
    <property type="entry name" value="TonB-dep_OMP_SusC/RagA_CS"/>
</dbReference>
<comment type="caution">
    <text evidence="14">The sequence shown here is derived from an EMBL/GenBank/DDBJ whole genome shotgun (WGS) entry which is preliminary data.</text>
</comment>
<feature type="domain" description="TonB-dependent receptor plug" evidence="13">
    <location>
        <begin position="121"/>
        <end position="227"/>
    </location>
</feature>
<gene>
    <name evidence="14" type="ORF">DFO77_11556</name>
</gene>
<dbReference type="Gene3D" id="2.60.40.1120">
    <property type="entry name" value="Carboxypeptidase-like, regulatory domain"/>
    <property type="match status" value="1"/>
</dbReference>
<dbReference type="InterPro" id="IPR008969">
    <property type="entry name" value="CarboxyPept-like_regulatory"/>
</dbReference>
<dbReference type="EMBL" id="QPIZ01000015">
    <property type="protein sequence ID" value="RCW32511.1"/>
    <property type="molecule type" value="Genomic_DNA"/>
</dbReference>
<evidence type="ECO:0000256" key="6">
    <source>
        <dbReference type="ARBA" id="ARBA00023136"/>
    </source>
</evidence>
<feature type="compositionally biased region" description="Polar residues" evidence="10">
    <location>
        <begin position="480"/>
        <end position="491"/>
    </location>
</feature>
<evidence type="ECO:0000256" key="5">
    <source>
        <dbReference type="ARBA" id="ARBA00023077"/>
    </source>
</evidence>
<evidence type="ECO:0000256" key="4">
    <source>
        <dbReference type="ARBA" id="ARBA00022692"/>
    </source>
</evidence>
<evidence type="ECO:0000256" key="8">
    <source>
        <dbReference type="PROSITE-ProRule" id="PRU01360"/>
    </source>
</evidence>
<accession>A0A2T0XFW3</accession>
<dbReference type="InterPro" id="IPR039426">
    <property type="entry name" value="TonB-dep_rcpt-like"/>
</dbReference>
<comment type="similarity">
    <text evidence="8 9">Belongs to the TonB-dependent receptor family.</text>
</comment>
<protein>
    <submittedName>
        <fullName evidence="14">TonB-linked SusC/RagA family outer membrane protein</fullName>
    </submittedName>
</protein>
<keyword evidence="15" id="KW-1185">Reference proteome</keyword>
<dbReference type="Pfam" id="PF00593">
    <property type="entry name" value="TonB_dep_Rec_b-barrel"/>
    <property type="match status" value="1"/>
</dbReference>
<keyword evidence="2 8" id="KW-0813">Transport</keyword>
<dbReference type="NCBIfam" id="TIGR04056">
    <property type="entry name" value="OMP_RagA_SusC"/>
    <property type="match status" value="1"/>
</dbReference>
<dbReference type="NCBIfam" id="TIGR04057">
    <property type="entry name" value="SusC_RagA_signa"/>
    <property type="match status" value="1"/>
</dbReference>
<dbReference type="OrthoDB" id="1096961at2"/>
<evidence type="ECO:0000313" key="15">
    <source>
        <dbReference type="Proteomes" id="UP000252733"/>
    </source>
</evidence>
<dbReference type="InterPro" id="IPR023996">
    <property type="entry name" value="TonB-dep_OMP_SusC/RagA"/>
</dbReference>
<comment type="subcellular location">
    <subcellularLocation>
        <location evidence="1 8">Cell outer membrane</location>
        <topology evidence="1 8">Multi-pass membrane protein</topology>
    </subcellularLocation>
</comment>
<keyword evidence="7 8" id="KW-0998">Cell outer membrane</keyword>
<organism evidence="14 15">
    <name type="scientific">Marinilabilia salmonicolor</name>
    <dbReference type="NCBI Taxonomy" id="989"/>
    <lineage>
        <taxon>Bacteria</taxon>
        <taxon>Pseudomonadati</taxon>
        <taxon>Bacteroidota</taxon>
        <taxon>Bacteroidia</taxon>
        <taxon>Marinilabiliales</taxon>
        <taxon>Marinilabiliaceae</taxon>
        <taxon>Marinilabilia</taxon>
    </lineage>
</organism>